<dbReference type="EMBL" id="RKLY01000028">
    <property type="protein sequence ID" value="TGD22020.1"/>
    <property type="molecule type" value="Genomic_DNA"/>
</dbReference>
<protein>
    <submittedName>
        <fullName evidence="2">Uncharacterized protein</fullName>
    </submittedName>
</protein>
<reference evidence="2 3" key="1">
    <citation type="submission" date="2018-10" db="EMBL/GenBank/DDBJ databases">
        <title>Lactobacillus sp. R7 and Lactobacillus sp. R19 isolated from fermented mustard green product of Taiwan.</title>
        <authorList>
            <person name="Lin S.-T."/>
        </authorList>
    </citation>
    <scope>NUCLEOTIDE SEQUENCE [LARGE SCALE GENOMIC DNA]</scope>
    <source>
        <strain evidence="2 3">BCRC 81127</strain>
    </source>
</reference>
<evidence type="ECO:0000256" key="1">
    <source>
        <dbReference type="SAM" id="Phobius"/>
    </source>
</evidence>
<keyword evidence="3" id="KW-1185">Reference proteome</keyword>
<feature type="transmembrane region" description="Helical" evidence="1">
    <location>
        <begin position="92"/>
        <end position="121"/>
    </location>
</feature>
<proteinExistence type="predicted"/>
<feature type="transmembrane region" description="Helical" evidence="1">
    <location>
        <begin position="183"/>
        <end position="205"/>
    </location>
</feature>
<evidence type="ECO:0000313" key="2">
    <source>
        <dbReference type="EMBL" id="TGD22020.1"/>
    </source>
</evidence>
<keyword evidence="1" id="KW-0812">Transmembrane</keyword>
<feature type="transmembrane region" description="Helical" evidence="1">
    <location>
        <begin position="51"/>
        <end position="71"/>
    </location>
</feature>
<comment type="caution">
    <text evidence="2">The sequence shown here is derived from an EMBL/GenBank/DDBJ whole genome shotgun (WGS) entry which is preliminary data.</text>
</comment>
<feature type="transmembrane region" description="Helical" evidence="1">
    <location>
        <begin position="141"/>
        <end position="162"/>
    </location>
</feature>
<keyword evidence="1" id="KW-0472">Membrane</keyword>
<name>A0A4Z0JGW9_9LACO</name>
<organism evidence="2 3">
    <name type="scientific">Companilactobacillus suantsaicola</name>
    <dbReference type="NCBI Taxonomy" id="2487723"/>
    <lineage>
        <taxon>Bacteria</taxon>
        <taxon>Bacillati</taxon>
        <taxon>Bacillota</taxon>
        <taxon>Bacilli</taxon>
        <taxon>Lactobacillales</taxon>
        <taxon>Lactobacillaceae</taxon>
        <taxon>Companilactobacillus</taxon>
    </lineage>
</organism>
<sequence length="256" mass="29547">MSNLMGLSKNLFMEKFKLMNLTLGIDVLAVIVSAIMYWVSGGFHFEMKYLLDLFLISMSIMNLVSFILLANKNEHIFTSNNYRLLPITDTKLYFSNLLTTFLAFVYLQVVSQIISGILYWISGADIGDVRLDEIPHLVGFVASLALLLIIITLMLYSAITVIHFLTNWIKGVLPFKSQKWFNFILYLVVIWIALAIFNGLTVNIFRGLNYYDLFNASSMERLNQVLLISSGIFFVWIVIFSLFNIYLLKRWVETIR</sequence>
<dbReference type="RefSeq" id="WP_135373852.1">
    <property type="nucleotide sequence ID" value="NZ_RKLY01000028.1"/>
</dbReference>
<dbReference type="AlphaFoldDB" id="A0A4Z0JGW9"/>
<gene>
    <name evidence="2" type="ORF">EGT49_09885</name>
</gene>
<feature type="transmembrane region" description="Helical" evidence="1">
    <location>
        <begin position="225"/>
        <end position="248"/>
    </location>
</feature>
<evidence type="ECO:0000313" key="3">
    <source>
        <dbReference type="Proteomes" id="UP000298021"/>
    </source>
</evidence>
<feature type="transmembrane region" description="Helical" evidence="1">
    <location>
        <begin position="21"/>
        <end position="39"/>
    </location>
</feature>
<dbReference type="Proteomes" id="UP000298021">
    <property type="component" value="Unassembled WGS sequence"/>
</dbReference>
<dbReference type="OrthoDB" id="2248033at2"/>
<accession>A0A4Z0JGW9</accession>
<keyword evidence="1" id="KW-1133">Transmembrane helix</keyword>